<feature type="domain" description="HTH luxR-type" evidence="6">
    <location>
        <begin position="150"/>
        <end position="215"/>
    </location>
</feature>
<dbReference type="InterPro" id="IPR039420">
    <property type="entry name" value="WalR-like"/>
</dbReference>
<evidence type="ECO:0000256" key="1">
    <source>
        <dbReference type="ARBA" id="ARBA00022553"/>
    </source>
</evidence>
<dbReference type="InterPro" id="IPR016032">
    <property type="entry name" value="Sig_transdc_resp-reg_C-effctor"/>
</dbReference>
<dbReference type="AlphaFoldDB" id="W0RTR3"/>
<dbReference type="Proteomes" id="UP000019151">
    <property type="component" value="Plasmid 1"/>
</dbReference>
<dbReference type="PRINTS" id="PR00038">
    <property type="entry name" value="HTHLUXR"/>
</dbReference>
<evidence type="ECO:0000259" key="7">
    <source>
        <dbReference type="PROSITE" id="PS50110"/>
    </source>
</evidence>
<evidence type="ECO:0000256" key="3">
    <source>
        <dbReference type="ARBA" id="ARBA00023125"/>
    </source>
</evidence>
<dbReference type="GO" id="GO:0003677">
    <property type="term" value="F:DNA binding"/>
    <property type="evidence" value="ECO:0007669"/>
    <property type="project" value="UniProtKB-KW"/>
</dbReference>
<dbReference type="CDD" id="cd06170">
    <property type="entry name" value="LuxR_C_like"/>
    <property type="match status" value="1"/>
</dbReference>
<keyword evidence="2" id="KW-0805">Transcription regulation</keyword>
<reference evidence="8 9" key="1">
    <citation type="journal article" date="2014" name="Genome Announc.">
        <title>Genome Sequence and Methylome of Soil Bacterium Gemmatirosa kalamazoonensis KBS708T, a Member of the Rarely Cultivated Gemmatimonadetes Phylum.</title>
        <authorList>
            <person name="Debruyn J.M."/>
            <person name="Radosevich M."/>
            <person name="Wommack K.E."/>
            <person name="Polson S.W."/>
            <person name="Hauser L.J."/>
            <person name="Fawaz M.N."/>
            <person name="Korlach J."/>
            <person name="Tsai Y.C."/>
        </authorList>
    </citation>
    <scope>NUCLEOTIDE SEQUENCE [LARGE SCALE GENOMIC DNA]</scope>
    <source>
        <strain evidence="8 9">KBS708</strain>
        <plasmid evidence="9">Plasmid 1</plasmid>
    </source>
</reference>
<dbReference type="SUPFAM" id="SSF46894">
    <property type="entry name" value="C-terminal effector domain of the bipartite response regulators"/>
    <property type="match status" value="1"/>
</dbReference>
<evidence type="ECO:0000259" key="6">
    <source>
        <dbReference type="PROSITE" id="PS50043"/>
    </source>
</evidence>
<dbReference type="Gene3D" id="3.40.50.2300">
    <property type="match status" value="1"/>
</dbReference>
<dbReference type="InterPro" id="IPR001789">
    <property type="entry name" value="Sig_transdc_resp-reg_receiver"/>
</dbReference>
<feature type="modified residue" description="4-aspartylphosphate" evidence="5">
    <location>
        <position position="58"/>
    </location>
</feature>
<evidence type="ECO:0000313" key="9">
    <source>
        <dbReference type="Proteomes" id="UP000019151"/>
    </source>
</evidence>
<evidence type="ECO:0000256" key="4">
    <source>
        <dbReference type="ARBA" id="ARBA00023163"/>
    </source>
</evidence>
<geneLocation type="plasmid" evidence="8 9">
    <name>1</name>
</geneLocation>
<keyword evidence="3" id="KW-0238">DNA-binding</keyword>
<dbReference type="PANTHER" id="PTHR43214">
    <property type="entry name" value="TWO-COMPONENT RESPONSE REGULATOR"/>
    <property type="match status" value="1"/>
</dbReference>
<dbReference type="InParanoid" id="W0RTR3"/>
<keyword evidence="9" id="KW-1185">Reference proteome</keyword>
<keyword evidence="4" id="KW-0804">Transcription</keyword>
<dbReference type="InterPro" id="IPR058245">
    <property type="entry name" value="NreC/VraR/RcsB-like_REC"/>
</dbReference>
<keyword evidence="8" id="KW-0614">Plasmid</keyword>
<keyword evidence="1 5" id="KW-0597">Phosphoprotein</keyword>
<dbReference type="SMART" id="SM00421">
    <property type="entry name" value="HTH_LUXR"/>
    <property type="match status" value="1"/>
</dbReference>
<dbReference type="RefSeq" id="WP_025414299.1">
    <property type="nucleotide sequence ID" value="NZ_CP007129.1"/>
</dbReference>
<dbReference type="SMART" id="SM00448">
    <property type="entry name" value="REC"/>
    <property type="match status" value="1"/>
</dbReference>
<dbReference type="Pfam" id="PF00072">
    <property type="entry name" value="Response_reg"/>
    <property type="match status" value="1"/>
</dbReference>
<dbReference type="EMBL" id="CP007129">
    <property type="protein sequence ID" value="AHG92983.1"/>
    <property type="molecule type" value="Genomic_DNA"/>
</dbReference>
<dbReference type="GO" id="GO:0006355">
    <property type="term" value="P:regulation of DNA-templated transcription"/>
    <property type="evidence" value="ECO:0007669"/>
    <property type="project" value="InterPro"/>
</dbReference>
<accession>W0RTR3</accession>
<evidence type="ECO:0000256" key="5">
    <source>
        <dbReference type="PROSITE-ProRule" id="PRU00169"/>
    </source>
</evidence>
<evidence type="ECO:0000313" key="8">
    <source>
        <dbReference type="EMBL" id="AHG92983.1"/>
    </source>
</evidence>
<dbReference type="Pfam" id="PF00196">
    <property type="entry name" value="GerE"/>
    <property type="match status" value="1"/>
</dbReference>
<dbReference type="PROSITE" id="PS50043">
    <property type="entry name" value="HTH_LUXR_2"/>
    <property type="match status" value="1"/>
</dbReference>
<dbReference type="OrthoDB" id="9780153at2"/>
<proteinExistence type="predicted"/>
<organism evidence="8 9">
    <name type="scientific">Gemmatirosa kalamazoonensis</name>
    <dbReference type="NCBI Taxonomy" id="861299"/>
    <lineage>
        <taxon>Bacteria</taxon>
        <taxon>Pseudomonadati</taxon>
        <taxon>Gemmatimonadota</taxon>
        <taxon>Gemmatimonadia</taxon>
        <taxon>Gemmatimonadales</taxon>
        <taxon>Gemmatimonadaceae</taxon>
        <taxon>Gemmatirosa</taxon>
    </lineage>
</organism>
<protein>
    <submittedName>
        <fullName evidence="8">Response regulator receiver</fullName>
    </submittedName>
</protein>
<evidence type="ECO:0000256" key="2">
    <source>
        <dbReference type="ARBA" id="ARBA00023015"/>
    </source>
</evidence>
<feature type="domain" description="Response regulatory" evidence="7">
    <location>
        <begin position="7"/>
        <end position="123"/>
    </location>
</feature>
<dbReference type="PANTHER" id="PTHR43214:SF24">
    <property type="entry name" value="TRANSCRIPTIONAL REGULATORY PROTEIN NARL-RELATED"/>
    <property type="match status" value="1"/>
</dbReference>
<name>W0RTR3_9BACT</name>
<sequence>MSDAKIRVVLADDHDVVRLGLRTLLGAAPDVEVVAEASDGVEALARVEATAPDVVIMDLTMKGMDGVTATRELVRRRSPTRVLVLTMHDEEEYLVPALDAGAAGYVVKSSASTDLLRAVRAVARGDTFVRPQAARVLAERWRQRSAEDEARAGYESLSDREKSVFQLIAEGYSTSQIGERLFISAKTADTYRRRVNEKLGIGERADYVKLALALGVLGGEK</sequence>
<dbReference type="InterPro" id="IPR000792">
    <property type="entry name" value="Tscrpt_reg_LuxR_C"/>
</dbReference>
<gene>
    <name evidence="8" type="ORF">J421_5448</name>
</gene>
<dbReference type="SUPFAM" id="SSF52172">
    <property type="entry name" value="CheY-like"/>
    <property type="match status" value="1"/>
</dbReference>
<dbReference type="PROSITE" id="PS50110">
    <property type="entry name" value="RESPONSE_REGULATORY"/>
    <property type="match status" value="1"/>
</dbReference>
<dbReference type="HOGENOM" id="CLU_000445_90_1_0"/>
<dbReference type="InterPro" id="IPR011006">
    <property type="entry name" value="CheY-like_superfamily"/>
</dbReference>
<dbReference type="KEGG" id="gba:J421_5448"/>
<dbReference type="GO" id="GO:0000160">
    <property type="term" value="P:phosphorelay signal transduction system"/>
    <property type="evidence" value="ECO:0007669"/>
    <property type="project" value="InterPro"/>
</dbReference>
<dbReference type="CDD" id="cd17535">
    <property type="entry name" value="REC_NarL-like"/>
    <property type="match status" value="1"/>
</dbReference>